<accession>A0ABN2FBI7</accession>
<dbReference type="EMBL" id="BAAANE010000005">
    <property type="protein sequence ID" value="GAA1639258.1"/>
    <property type="molecule type" value="Genomic_DNA"/>
</dbReference>
<dbReference type="Gene3D" id="3.40.50.300">
    <property type="entry name" value="P-loop containing nucleotide triphosphate hydrolases"/>
    <property type="match status" value="1"/>
</dbReference>
<dbReference type="InterPro" id="IPR027417">
    <property type="entry name" value="P-loop_NTPase"/>
</dbReference>
<protein>
    <submittedName>
        <fullName evidence="6">ABC transporter ATP-binding protein</fullName>
    </submittedName>
</protein>
<dbReference type="PANTHER" id="PTHR43335:SF4">
    <property type="entry name" value="ABC TRANSPORTER, ATP-BINDING PROTEIN"/>
    <property type="match status" value="1"/>
</dbReference>
<dbReference type="InterPro" id="IPR003593">
    <property type="entry name" value="AAA+_ATPase"/>
</dbReference>
<evidence type="ECO:0000313" key="6">
    <source>
        <dbReference type="EMBL" id="GAA1639258.1"/>
    </source>
</evidence>
<comment type="similarity">
    <text evidence="1">Belongs to the ABC transporter superfamily.</text>
</comment>
<dbReference type="SMART" id="SM00382">
    <property type="entry name" value="AAA"/>
    <property type="match status" value="1"/>
</dbReference>
<reference evidence="6 7" key="1">
    <citation type="journal article" date="2019" name="Int. J. Syst. Evol. Microbiol.">
        <title>The Global Catalogue of Microorganisms (GCM) 10K type strain sequencing project: providing services to taxonomists for standard genome sequencing and annotation.</title>
        <authorList>
            <consortium name="The Broad Institute Genomics Platform"/>
            <consortium name="The Broad Institute Genome Sequencing Center for Infectious Disease"/>
            <person name="Wu L."/>
            <person name="Ma J."/>
        </authorList>
    </citation>
    <scope>NUCLEOTIDE SEQUENCE [LARGE SCALE GENOMIC DNA]</scope>
    <source>
        <strain evidence="6 7">JCM 14306</strain>
    </source>
</reference>
<keyword evidence="7" id="KW-1185">Reference proteome</keyword>
<gene>
    <name evidence="6" type="ORF">GCM10009744_30930</name>
</gene>
<dbReference type="GO" id="GO:0005524">
    <property type="term" value="F:ATP binding"/>
    <property type="evidence" value="ECO:0007669"/>
    <property type="project" value="UniProtKB-KW"/>
</dbReference>
<dbReference type="RefSeq" id="WP_344112110.1">
    <property type="nucleotide sequence ID" value="NZ_BAAANE010000005.1"/>
</dbReference>
<keyword evidence="3" id="KW-0547">Nucleotide-binding</keyword>
<evidence type="ECO:0000256" key="4">
    <source>
        <dbReference type="ARBA" id="ARBA00022840"/>
    </source>
</evidence>
<name>A0ABN2FBI7_9ACTN</name>
<organism evidence="6 7">
    <name type="scientific">Kribbella alba</name>
    <dbReference type="NCBI Taxonomy" id="190197"/>
    <lineage>
        <taxon>Bacteria</taxon>
        <taxon>Bacillati</taxon>
        <taxon>Actinomycetota</taxon>
        <taxon>Actinomycetes</taxon>
        <taxon>Propionibacteriales</taxon>
        <taxon>Kribbellaceae</taxon>
        <taxon>Kribbella</taxon>
    </lineage>
</organism>
<dbReference type="SUPFAM" id="SSF52540">
    <property type="entry name" value="P-loop containing nucleoside triphosphate hydrolases"/>
    <property type="match status" value="1"/>
</dbReference>
<sequence length="310" mass="33181">MPELAVSTRGLRKTYRTRLGKRVVAVQGLDLDVPIGGVHGFLGPNGSGKTTSIRMLLGLVRADAGTMTVFDQVVPRHLPDVVGRVGAIVESPKFFPAFSGRKNLELLADAIGAPRKRVDEVLVETSLGERGEDRFKGYSLGMKQRLAIAATLLKEPDLLIFDEPTNGLDPAGIREIRETMRRLGEQGRTVLVSSHILAEVEQVADTVSIIGHGRLLASGTVAEVIGGSAGTTVKVAVDNHEAATRILTAAGLTVRADGNYLLVDGAEQSSDVTRRLAEQDLYVSELIPVRADLESVFLELTADEGLGDDR</sequence>
<dbReference type="Pfam" id="PF00005">
    <property type="entry name" value="ABC_tran"/>
    <property type="match status" value="1"/>
</dbReference>
<evidence type="ECO:0000256" key="2">
    <source>
        <dbReference type="ARBA" id="ARBA00022448"/>
    </source>
</evidence>
<keyword evidence="4 6" id="KW-0067">ATP-binding</keyword>
<dbReference type="PANTHER" id="PTHR43335">
    <property type="entry name" value="ABC TRANSPORTER, ATP-BINDING PROTEIN"/>
    <property type="match status" value="1"/>
</dbReference>
<evidence type="ECO:0000259" key="5">
    <source>
        <dbReference type="PROSITE" id="PS50893"/>
    </source>
</evidence>
<proteinExistence type="inferred from homology"/>
<evidence type="ECO:0000313" key="7">
    <source>
        <dbReference type="Proteomes" id="UP001501319"/>
    </source>
</evidence>
<feature type="domain" description="ABC transporter" evidence="5">
    <location>
        <begin position="6"/>
        <end position="237"/>
    </location>
</feature>
<dbReference type="Proteomes" id="UP001501319">
    <property type="component" value="Unassembled WGS sequence"/>
</dbReference>
<comment type="caution">
    <text evidence="6">The sequence shown here is derived from an EMBL/GenBank/DDBJ whole genome shotgun (WGS) entry which is preliminary data.</text>
</comment>
<dbReference type="InterPro" id="IPR017871">
    <property type="entry name" value="ABC_transporter-like_CS"/>
</dbReference>
<dbReference type="PROSITE" id="PS00211">
    <property type="entry name" value="ABC_TRANSPORTER_1"/>
    <property type="match status" value="1"/>
</dbReference>
<dbReference type="InterPro" id="IPR003439">
    <property type="entry name" value="ABC_transporter-like_ATP-bd"/>
</dbReference>
<evidence type="ECO:0000256" key="1">
    <source>
        <dbReference type="ARBA" id="ARBA00005417"/>
    </source>
</evidence>
<dbReference type="PROSITE" id="PS50893">
    <property type="entry name" value="ABC_TRANSPORTER_2"/>
    <property type="match status" value="1"/>
</dbReference>
<keyword evidence="2" id="KW-0813">Transport</keyword>
<evidence type="ECO:0000256" key="3">
    <source>
        <dbReference type="ARBA" id="ARBA00022741"/>
    </source>
</evidence>